<dbReference type="PANTHER" id="PTHR46663">
    <property type="entry name" value="DIGUANYLATE CYCLASE DGCT-RELATED"/>
    <property type="match status" value="1"/>
</dbReference>
<evidence type="ECO:0000313" key="3">
    <source>
        <dbReference type="EMBL" id="TGL62341.1"/>
    </source>
</evidence>
<feature type="domain" description="PAC" evidence="2">
    <location>
        <begin position="86"/>
        <end position="137"/>
    </location>
</feature>
<dbReference type="Proteomes" id="UP000297693">
    <property type="component" value="Unassembled WGS sequence"/>
</dbReference>
<reference evidence="3" key="1">
    <citation type="journal article" date="2019" name="PLoS Negl. Trop. Dis.">
        <title>Revisiting the worldwide diversity of Leptospira species in the environment.</title>
        <authorList>
            <person name="Vincent A.T."/>
            <person name="Schiettekatte O."/>
            <person name="Bourhy P."/>
            <person name="Veyrier F.J."/>
            <person name="Picardeau M."/>
        </authorList>
    </citation>
    <scope>NUCLEOTIDE SEQUENCE [LARGE SCALE GENOMIC DNA]</scope>
    <source>
        <strain evidence="3">201702476</strain>
    </source>
</reference>
<evidence type="ECO:0000259" key="2">
    <source>
        <dbReference type="PROSITE" id="PS50113"/>
    </source>
</evidence>
<dbReference type="InterPro" id="IPR000700">
    <property type="entry name" value="PAS-assoc_C"/>
</dbReference>
<dbReference type="InterPro" id="IPR052163">
    <property type="entry name" value="DGC-Regulatory_Protein"/>
</dbReference>
<dbReference type="CDD" id="cd00130">
    <property type="entry name" value="PAS"/>
    <property type="match status" value="1"/>
</dbReference>
<evidence type="ECO:0000313" key="4">
    <source>
        <dbReference type="Proteomes" id="UP000297693"/>
    </source>
</evidence>
<dbReference type="OrthoDB" id="310793at2"/>
<evidence type="ECO:0000259" key="1">
    <source>
        <dbReference type="PROSITE" id="PS50112"/>
    </source>
</evidence>
<dbReference type="PROSITE" id="PS50113">
    <property type="entry name" value="PAC"/>
    <property type="match status" value="1"/>
</dbReference>
<comment type="caution">
    <text evidence="3">The sequence shown here is derived from an EMBL/GenBank/DDBJ whole genome shotgun (WGS) entry which is preliminary data.</text>
</comment>
<feature type="domain" description="PAS" evidence="1">
    <location>
        <begin position="28"/>
        <end position="71"/>
    </location>
</feature>
<dbReference type="EMBL" id="RQGD01000010">
    <property type="protein sequence ID" value="TGL62341.1"/>
    <property type="molecule type" value="Genomic_DNA"/>
</dbReference>
<dbReference type="PANTHER" id="PTHR46663:SF3">
    <property type="entry name" value="SLL0267 PROTEIN"/>
    <property type="match status" value="1"/>
</dbReference>
<proteinExistence type="predicted"/>
<organism evidence="3 4">
    <name type="scientific">Leptospira ognonensis</name>
    <dbReference type="NCBI Taxonomy" id="2484945"/>
    <lineage>
        <taxon>Bacteria</taxon>
        <taxon>Pseudomonadati</taxon>
        <taxon>Spirochaetota</taxon>
        <taxon>Spirochaetia</taxon>
        <taxon>Leptospirales</taxon>
        <taxon>Leptospiraceae</taxon>
        <taxon>Leptospira</taxon>
    </lineage>
</organism>
<name>A0A4V6QM82_9LEPT</name>
<protein>
    <submittedName>
        <fullName evidence="3">PAS domain-containing protein</fullName>
    </submittedName>
</protein>
<dbReference type="SUPFAM" id="SSF55785">
    <property type="entry name" value="PYP-like sensor domain (PAS domain)"/>
    <property type="match status" value="1"/>
</dbReference>
<gene>
    <name evidence="3" type="ORF">EHQ58_03720</name>
</gene>
<dbReference type="SMART" id="SM00086">
    <property type="entry name" value="PAC"/>
    <property type="match status" value="1"/>
</dbReference>
<dbReference type="Gene3D" id="3.30.450.20">
    <property type="entry name" value="PAS domain"/>
    <property type="match status" value="1"/>
</dbReference>
<keyword evidence="4" id="KW-1185">Reference proteome</keyword>
<dbReference type="InterPro" id="IPR035965">
    <property type="entry name" value="PAS-like_dom_sf"/>
</dbReference>
<dbReference type="NCBIfam" id="TIGR00229">
    <property type="entry name" value="sensory_box"/>
    <property type="match status" value="1"/>
</dbReference>
<sequence length="137" mass="15767">MLEAKMQAELSNLSLQGFKFALDEHALVSITNPEGKITYVNEKFCNVSKYSPEELLGKDHRIINSGHHPKEFFHGLWKNLKNKEVWRGEIKNRAKDGSYYWVQSTIVPLLDLDGNPNQFIAIRTDITEQKKLPELSP</sequence>
<dbReference type="PROSITE" id="PS50112">
    <property type="entry name" value="PAS"/>
    <property type="match status" value="1"/>
</dbReference>
<dbReference type="InterPro" id="IPR000014">
    <property type="entry name" value="PAS"/>
</dbReference>
<dbReference type="InterPro" id="IPR001610">
    <property type="entry name" value="PAC"/>
</dbReference>
<dbReference type="Pfam" id="PF13426">
    <property type="entry name" value="PAS_9"/>
    <property type="match status" value="1"/>
</dbReference>
<dbReference type="AlphaFoldDB" id="A0A4V6QM82"/>
<accession>A0A4V6QM82</accession>